<keyword evidence="4" id="KW-1133">Transmembrane helix</keyword>
<keyword evidence="4" id="KW-0812">Transmembrane</keyword>
<evidence type="ECO:0000256" key="4">
    <source>
        <dbReference type="SAM" id="Phobius"/>
    </source>
</evidence>
<dbReference type="Proteomes" id="UP000598350">
    <property type="component" value="Unassembled WGS sequence"/>
</dbReference>
<dbReference type="Pfam" id="PF12833">
    <property type="entry name" value="HTH_18"/>
    <property type="match status" value="1"/>
</dbReference>
<dbReference type="PROSITE" id="PS01124">
    <property type="entry name" value="HTH_ARAC_FAMILY_2"/>
    <property type="match status" value="1"/>
</dbReference>
<sequence length="626" mass="71240">MDEQFIKKILQCIEDNLDNENFSVEDLAKNAGLSRSMLHRKLKKLLGKSASDLITKIRLTQAKELLEQDVATASEIAYQVGFNSPSYFNKVFKKHYNISPGEVRRKGAVVELDGSILAQEQEIEVSSHPKAHVFSRKNLVILMLVVVAGIGVYALLNKIVPTEKSIAVLPLHNLTGNTENDYFVDGMHDALIGELGQMGSLRVISRTSTLRYDNSELLLKDIARELGVNTIVEGSVIGAGDSLRILIQLIDVFPKERHLLANEYRDAMQNVIRVQSLAAKDIANKIDIKLSKNEEQRLLKSRTVDPETYKAYLRGMYYLNQGTHEAFKKGIDFLQEAIARDPGDPYAYAGLALGYSIMGHGQLNSQEAFLKAMSAAEKAIKLDPMNDEAYTALSILNLYSTWDWPKAKEAFENAIAKNPNNEIAHAHFAWYHILFDDMEKSIFHAKKAVMIEPFSASYTAWLALLYYHNKEYDKAEIWAKKALAIKEDVPYGNLVMGLVSLQRKQYRQAIEFHEKLPENGDNWKMLLGYAYVKAGQREKALQIWNEMEVRSKDHWVNPCHRGKMAAYLGYTNLAFEFLNEAYENKTYPITYINLYSCTETIRDDARYDELLQKMNLPNRRLLLTSN</sequence>
<evidence type="ECO:0000313" key="7">
    <source>
        <dbReference type="Proteomes" id="UP000598350"/>
    </source>
</evidence>
<dbReference type="RefSeq" id="WP_188312854.1">
    <property type="nucleotide sequence ID" value="NZ_JABTCG010000001.1"/>
</dbReference>
<organism evidence="6 7">
    <name type="scientific">Maribacter arenosus</name>
    <dbReference type="NCBI Taxonomy" id="1854708"/>
    <lineage>
        <taxon>Bacteria</taxon>
        <taxon>Pseudomonadati</taxon>
        <taxon>Bacteroidota</taxon>
        <taxon>Flavobacteriia</taxon>
        <taxon>Flavobacteriales</taxon>
        <taxon>Flavobacteriaceae</taxon>
        <taxon>Maribacter</taxon>
    </lineage>
</organism>
<accession>A0ABR7V7S4</accession>
<dbReference type="SMART" id="SM00342">
    <property type="entry name" value="HTH_ARAC"/>
    <property type="match status" value="1"/>
</dbReference>
<dbReference type="InterPro" id="IPR020449">
    <property type="entry name" value="Tscrpt_reg_AraC-type_HTH"/>
</dbReference>
<comment type="caution">
    <text evidence="6">The sequence shown here is derived from an EMBL/GenBank/DDBJ whole genome shotgun (WGS) entry which is preliminary data.</text>
</comment>
<gene>
    <name evidence="6" type="ORF">HPE63_03610</name>
</gene>
<keyword evidence="7" id="KW-1185">Reference proteome</keyword>
<dbReference type="InterPro" id="IPR011990">
    <property type="entry name" value="TPR-like_helical_dom_sf"/>
</dbReference>
<dbReference type="InterPro" id="IPR018060">
    <property type="entry name" value="HTH_AraC"/>
</dbReference>
<evidence type="ECO:0000256" key="1">
    <source>
        <dbReference type="ARBA" id="ARBA00023015"/>
    </source>
</evidence>
<name>A0ABR7V7S4_9FLAO</name>
<evidence type="ECO:0000313" key="6">
    <source>
        <dbReference type="EMBL" id="MBD0849743.1"/>
    </source>
</evidence>
<keyword evidence="4" id="KW-0472">Membrane</keyword>
<dbReference type="EMBL" id="JABTCG010000001">
    <property type="protein sequence ID" value="MBD0849743.1"/>
    <property type="molecule type" value="Genomic_DNA"/>
</dbReference>
<dbReference type="SUPFAM" id="SSF48452">
    <property type="entry name" value="TPR-like"/>
    <property type="match status" value="1"/>
</dbReference>
<keyword evidence="1" id="KW-0805">Transcription regulation</keyword>
<evidence type="ECO:0000256" key="3">
    <source>
        <dbReference type="ARBA" id="ARBA00023163"/>
    </source>
</evidence>
<keyword evidence="3" id="KW-0804">Transcription</keyword>
<protein>
    <submittedName>
        <fullName evidence="6">Helix-turn-helix domain-containing protein</fullName>
    </submittedName>
</protein>
<dbReference type="PANTHER" id="PTHR43280:SF2">
    <property type="entry name" value="HTH-TYPE TRANSCRIPTIONAL REGULATOR EXSA"/>
    <property type="match status" value="1"/>
</dbReference>
<dbReference type="PANTHER" id="PTHR43280">
    <property type="entry name" value="ARAC-FAMILY TRANSCRIPTIONAL REGULATOR"/>
    <property type="match status" value="1"/>
</dbReference>
<evidence type="ECO:0000256" key="2">
    <source>
        <dbReference type="ARBA" id="ARBA00023125"/>
    </source>
</evidence>
<dbReference type="PRINTS" id="PR00032">
    <property type="entry name" value="HTHARAC"/>
</dbReference>
<proteinExistence type="predicted"/>
<dbReference type="SUPFAM" id="SSF46689">
    <property type="entry name" value="Homeodomain-like"/>
    <property type="match status" value="1"/>
</dbReference>
<dbReference type="Gene3D" id="1.10.10.60">
    <property type="entry name" value="Homeodomain-like"/>
    <property type="match status" value="2"/>
</dbReference>
<dbReference type="Gene3D" id="3.40.50.10070">
    <property type="entry name" value="TolB, N-terminal domain"/>
    <property type="match status" value="1"/>
</dbReference>
<keyword evidence="2" id="KW-0238">DNA-binding</keyword>
<feature type="transmembrane region" description="Helical" evidence="4">
    <location>
        <begin position="139"/>
        <end position="156"/>
    </location>
</feature>
<evidence type="ECO:0000259" key="5">
    <source>
        <dbReference type="PROSITE" id="PS01124"/>
    </source>
</evidence>
<reference evidence="6 7" key="1">
    <citation type="submission" date="2020-05" db="EMBL/GenBank/DDBJ databases">
        <title>The draft genome sequence of Maribacter arenosus CAU 1321.</title>
        <authorList>
            <person name="Mu L."/>
        </authorList>
    </citation>
    <scope>NUCLEOTIDE SEQUENCE [LARGE SCALE GENOMIC DNA]</scope>
    <source>
        <strain evidence="6 7">CAU 1321</strain>
    </source>
</reference>
<dbReference type="Gene3D" id="1.25.40.10">
    <property type="entry name" value="Tetratricopeptide repeat domain"/>
    <property type="match status" value="2"/>
</dbReference>
<feature type="domain" description="HTH araC/xylS-type" evidence="5">
    <location>
        <begin position="7"/>
        <end position="106"/>
    </location>
</feature>
<dbReference type="InterPro" id="IPR009057">
    <property type="entry name" value="Homeodomain-like_sf"/>
</dbReference>